<dbReference type="NCBIfam" id="TIGR02191">
    <property type="entry name" value="RNaseIII"/>
    <property type="match status" value="1"/>
</dbReference>
<comment type="cofactor">
    <cofactor evidence="8">
        <name>Mg(2+)</name>
        <dbReference type="ChEBI" id="CHEBI:18420"/>
    </cofactor>
</comment>
<keyword evidence="4 8" id="KW-0540">Nuclease</keyword>
<feature type="active site" evidence="8">
    <location>
        <position position="117"/>
    </location>
</feature>
<feature type="binding site" evidence="8">
    <location>
        <position position="42"/>
    </location>
    <ligand>
        <name>Mg(2+)</name>
        <dbReference type="ChEBI" id="CHEBI:18420"/>
    </ligand>
</feature>
<dbReference type="SUPFAM" id="SSF69065">
    <property type="entry name" value="RNase III domain-like"/>
    <property type="match status" value="1"/>
</dbReference>
<keyword evidence="7 8" id="KW-0694">RNA-binding</keyword>
<evidence type="ECO:0000259" key="10">
    <source>
        <dbReference type="PROSITE" id="PS50142"/>
    </source>
</evidence>
<proteinExistence type="inferred from homology"/>
<comment type="similarity">
    <text evidence="2">Belongs to the ribonuclease III family.</text>
</comment>
<dbReference type="InterPro" id="IPR036389">
    <property type="entry name" value="RNase_III_sf"/>
</dbReference>
<organism evidence="11 12">
    <name type="scientific">Yanshouia hominis</name>
    <dbReference type="NCBI Taxonomy" id="2763673"/>
    <lineage>
        <taxon>Bacteria</taxon>
        <taxon>Bacillati</taxon>
        <taxon>Bacillota</taxon>
        <taxon>Clostridia</taxon>
        <taxon>Eubacteriales</taxon>
        <taxon>Oscillospiraceae</taxon>
        <taxon>Yanshouia</taxon>
    </lineage>
</organism>
<dbReference type="PANTHER" id="PTHR11207">
    <property type="entry name" value="RIBONUCLEASE III"/>
    <property type="match status" value="1"/>
</dbReference>
<evidence type="ECO:0000256" key="7">
    <source>
        <dbReference type="ARBA" id="ARBA00022884"/>
    </source>
</evidence>
<dbReference type="SUPFAM" id="SSF54768">
    <property type="entry name" value="dsRNA-binding domain-like"/>
    <property type="match status" value="1"/>
</dbReference>
<dbReference type="InterPro" id="IPR014720">
    <property type="entry name" value="dsRBD_dom"/>
</dbReference>
<dbReference type="SMART" id="SM00535">
    <property type="entry name" value="RIBOc"/>
    <property type="match status" value="1"/>
</dbReference>
<evidence type="ECO:0000256" key="1">
    <source>
        <dbReference type="ARBA" id="ARBA00000109"/>
    </source>
</evidence>
<keyword evidence="8" id="KW-0479">Metal-binding</keyword>
<evidence type="ECO:0000259" key="9">
    <source>
        <dbReference type="PROSITE" id="PS50137"/>
    </source>
</evidence>
<keyword evidence="8" id="KW-0460">Magnesium</keyword>
<dbReference type="InterPro" id="IPR011907">
    <property type="entry name" value="RNase_III"/>
</dbReference>
<evidence type="ECO:0000256" key="5">
    <source>
        <dbReference type="ARBA" id="ARBA00022759"/>
    </source>
</evidence>
<evidence type="ECO:0000256" key="2">
    <source>
        <dbReference type="ARBA" id="ARBA00010183"/>
    </source>
</evidence>
<evidence type="ECO:0000313" key="11">
    <source>
        <dbReference type="EMBL" id="MBC8576005.1"/>
    </source>
</evidence>
<feature type="binding site" evidence="8">
    <location>
        <position position="117"/>
    </location>
    <ligand>
        <name>Mg(2+)</name>
        <dbReference type="ChEBI" id="CHEBI:18420"/>
    </ligand>
</feature>
<sequence>MEDLEKVIGYRFQDKKYLDIALTHSSYANEAKNAGPNNERQEFLGDAVLSVIVADYIFRHRKVPEGELTKIRASLVCESALAGFARQIRLGQHLKLGRGESQNGGRDRPSIISDAFEALIAAVYLDGGMEAARNFVLPFIVDIVEHATGTDLHDYKTQLQEVVQKNPEERVTYVLVEESGPDHDKRFVVEVHLNSNVIGRGEGRSKKLAEQQAAREALQLMGIDS</sequence>
<dbReference type="EC" id="3.1.26.3" evidence="8"/>
<dbReference type="EMBL" id="JACRTB010000008">
    <property type="protein sequence ID" value="MBC8576005.1"/>
    <property type="molecule type" value="Genomic_DNA"/>
</dbReference>
<dbReference type="PANTHER" id="PTHR11207:SF0">
    <property type="entry name" value="RIBONUCLEASE 3"/>
    <property type="match status" value="1"/>
</dbReference>
<dbReference type="HAMAP" id="MF_00104">
    <property type="entry name" value="RNase_III"/>
    <property type="match status" value="1"/>
</dbReference>
<dbReference type="PROSITE" id="PS50137">
    <property type="entry name" value="DS_RBD"/>
    <property type="match status" value="1"/>
</dbReference>
<feature type="domain" description="DRBM" evidence="9">
    <location>
        <begin position="154"/>
        <end position="223"/>
    </location>
</feature>
<keyword evidence="12" id="KW-1185">Reference proteome</keyword>
<feature type="binding site" evidence="8">
    <location>
        <position position="114"/>
    </location>
    <ligand>
        <name>Mg(2+)</name>
        <dbReference type="ChEBI" id="CHEBI:18420"/>
    </ligand>
</feature>
<dbReference type="SMART" id="SM00358">
    <property type="entry name" value="DSRM"/>
    <property type="match status" value="1"/>
</dbReference>
<name>A0ABR7NHY8_9FIRM</name>
<dbReference type="Pfam" id="PF14622">
    <property type="entry name" value="Ribonucleas_3_3"/>
    <property type="match status" value="1"/>
</dbReference>
<comment type="subunit">
    <text evidence="8">Homodimer.</text>
</comment>
<dbReference type="Gene3D" id="1.10.1520.10">
    <property type="entry name" value="Ribonuclease III domain"/>
    <property type="match status" value="1"/>
</dbReference>
<dbReference type="PROSITE" id="PS50142">
    <property type="entry name" value="RNASE_3_2"/>
    <property type="match status" value="1"/>
</dbReference>
<feature type="active site" evidence="8">
    <location>
        <position position="46"/>
    </location>
</feature>
<dbReference type="Proteomes" id="UP000658131">
    <property type="component" value="Unassembled WGS sequence"/>
</dbReference>
<reference evidence="11 12" key="1">
    <citation type="submission" date="2020-08" db="EMBL/GenBank/DDBJ databases">
        <title>Genome public.</title>
        <authorList>
            <person name="Liu C."/>
            <person name="Sun Q."/>
        </authorList>
    </citation>
    <scope>NUCLEOTIDE SEQUENCE [LARGE SCALE GENOMIC DNA]</scope>
    <source>
        <strain evidence="11 12">BX1</strain>
    </source>
</reference>
<dbReference type="Gene3D" id="3.30.160.20">
    <property type="match status" value="1"/>
</dbReference>
<keyword evidence="8" id="KW-0963">Cytoplasm</keyword>
<keyword evidence="6 8" id="KW-0378">Hydrolase</keyword>
<dbReference type="CDD" id="cd10845">
    <property type="entry name" value="DSRM_RNAse_III_family"/>
    <property type="match status" value="1"/>
</dbReference>
<evidence type="ECO:0000256" key="4">
    <source>
        <dbReference type="ARBA" id="ARBA00022722"/>
    </source>
</evidence>
<keyword evidence="8" id="KW-0819">tRNA processing</keyword>
<comment type="caution">
    <text evidence="11">The sequence shown here is derived from an EMBL/GenBank/DDBJ whole genome shotgun (WGS) entry which is preliminary data.</text>
</comment>
<keyword evidence="5 8" id="KW-0255">Endonuclease</keyword>
<keyword evidence="8" id="KW-0698">rRNA processing</keyword>
<comment type="function">
    <text evidence="8">Digests double-stranded RNA. Involved in the processing of primary rRNA transcript to yield the immediate precursors to the large and small rRNAs (23S and 16S). Processes some mRNAs, and tRNAs when they are encoded in the rRNA operon. Processes pre-crRNA and tracrRNA of type II CRISPR loci if present in the organism.</text>
</comment>
<evidence type="ECO:0000256" key="3">
    <source>
        <dbReference type="ARBA" id="ARBA00022664"/>
    </source>
</evidence>
<gene>
    <name evidence="8" type="primary">rnc</name>
    <name evidence="11" type="ORF">H8717_06230</name>
</gene>
<evidence type="ECO:0000313" key="12">
    <source>
        <dbReference type="Proteomes" id="UP000658131"/>
    </source>
</evidence>
<keyword evidence="3 8" id="KW-0507">mRNA processing</keyword>
<evidence type="ECO:0000256" key="8">
    <source>
        <dbReference type="HAMAP-Rule" id="MF_00104"/>
    </source>
</evidence>
<dbReference type="CDD" id="cd00593">
    <property type="entry name" value="RIBOc"/>
    <property type="match status" value="1"/>
</dbReference>
<keyword evidence="8" id="KW-0699">rRNA-binding</keyword>
<accession>A0ABR7NHY8</accession>
<dbReference type="Pfam" id="PF00035">
    <property type="entry name" value="dsrm"/>
    <property type="match status" value="1"/>
</dbReference>
<protein>
    <recommendedName>
        <fullName evidence="8">Ribonuclease 3</fullName>
        <ecNumber evidence="8">3.1.26.3</ecNumber>
    </recommendedName>
    <alternativeName>
        <fullName evidence="8">Ribonuclease III</fullName>
        <shortName evidence="8">RNase III</shortName>
    </alternativeName>
</protein>
<feature type="domain" description="RNase III" evidence="10">
    <location>
        <begin position="1"/>
        <end position="128"/>
    </location>
</feature>
<comment type="subcellular location">
    <subcellularLocation>
        <location evidence="8">Cytoplasm</location>
    </subcellularLocation>
</comment>
<evidence type="ECO:0000256" key="6">
    <source>
        <dbReference type="ARBA" id="ARBA00022801"/>
    </source>
</evidence>
<dbReference type="GO" id="GO:0004525">
    <property type="term" value="F:ribonuclease III activity"/>
    <property type="evidence" value="ECO:0007669"/>
    <property type="project" value="UniProtKB-EC"/>
</dbReference>
<dbReference type="InterPro" id="IPR000999">
    <property type="entry name" value="RNase_III_dom"/>
</dbReference>
<dbReference type="RefSeq" id="WP_262399565.1">
    <property type="nucleotide sequence ID" value="NZ_JACRTB010000008.1"/>
</dbReference>
<comment type="catalytic activity">
    <reaction evidence="1 8">
        <text>Endonucleolytic cleavage to 5'-phosphomonoester.</text>
        <dbReference type="EC" id="3.1.26.3"/>
    </reaction>
</comment>